<reference evidence="1 2" key="1">
    <citation type="submission" date="2018-10" db="EMBL/GenBank/DDBJ databases">
        <title>Bacillus Keqinensis sp. nov., a moderately halophilic bacterium isolated from a saline-alkaline lake.</title>
        <authorList>
            <person name="Wang H."/>
        </authorList>
    </citation>
    <scope>NUCLEOTIDE SEQUENCE [LARGE SCALE GENOMIC DNA]</scope>
    <source>
        <strain evidence="1 2">KQ-3</strain>
    </source>
</reference>
<comment type="caution">
    <text evidence="1">The sequence shown here is derived from an EMBL/GenBank/DDBJ whole genome shotgun (WGS) entry which is preliminary data.</text>
</comment>
<dbReference type="AlphaFoldDB" id="A0A3M7TTB3"/>
<proteinExistence type="predicted"/>
<evidence type="ECO:0000313" key="1">
    <source>
        <dbReference type="EMBL" id="RNA68451.1"/>
    </source>
</evidence>
<organism evidence="1 2">
    <name type="scientific">Alteribacter keqinensis</name>
    <dbReference type="NCBI Taxonomy" id="2483800"/>
    <lineage>
        <taxon>Bacteria</taxon>
        <taxon>Bacillati</taxon>
        <taxon>Bacillota</taxon>
        <taxon>Bacilli</taxon>
        <taxon>Bacillales</taxon>
        <taxon>Bacillaceae</taxon>
        <taxon>Alteribacter</taxon>
    </lineage>
</organism>
<dbReference type="EMBL" id="RHIB01000001">
    <property type="protein sequence ID" value="RNA68451.1"/>
    <property type="molecule type" value="Genomic_DNA"/>
</dbReference>
<sequence>MVGGPVNRISKKFRGQTPELFPSFFVTSKGVRQWLRSLLVQQEKPVRAGLLKEGSGLPHCFRGGAIRYNATLWLPLF</sequence>
<protein>
    <submittedName>
        <fullName evidence="1">Uncharacterized protein</fullName>
    </submittedName>
</protein>
<evidence type="ECO:0000313" key="2">
    <source>
        <dbReference type="Proteomes" id="UP000278746"/>
    </source>
</evidence>
<gene>
    <name evidence="1" type="ORF">EBO34_00285</name>
</gene>
<name>A0A3M7TTB3_9BACI</name>
<accession>A0A3M7TTB3</accession>
<dbReference type="Proteomes" id="UP000278746">
    <property type="component" value="Unassembled WGS sequence"/>
</dbReference>
<keyword evidence="2" id="KW-1185">Reference proteome</keyword>